<evidence type="ECO:0000256" key="9">
    <source>
        <dbReference type="ARBA" id="ARBA00023136"/>
    </source>
</evidence>
<organism evidence="12 13">
    <name type="scientific">Leucobacter massiliensis</name>
    <dbReference type="NCBI Taxonomy" id="1686285"/>
    <lineage>
        <taxon>Bacteria</taxon>
        <taxon>Bacillati</taxon>
        <taxon>Actinomycetota</taxon>
        <taxon>Actinomycetes</taxon>
        <taxon>Micrococcales</taxon>
        <taxon>Microbacteriaceae</taxon>
        <taxon>Leucobacter</taxon>
    </lineage>
</organism>
<evidence type="ECO:0000313" key="12">
    <source>
        <dbReference type="EMBL" id="PRI12232.1"/>
    </source>
</evidence>
<dbReference type="GO" id="GO:0005886">
    <property type="term" value="C:plasma membrane"/>
    <property type="evidence" value="ECO:0007669"/>
    <property type="project" value="UniProtKB-SubCell"/>
</dbReference>
<dbReference type="Pfam" id="PF02699">
    <property type="entry name" value="YajC"/>
    <property type="match status" value="1"/>
</dbReference>
<evidence type="ECO:0000256" key="6">
    <source>
        <dbReference type="ARBA" id="ARBA00022927"/>
    </source>
</evidence>
<accession>A0A2S9QRN4</accession>
<dbReference type="SMART" id="SM01323">
    <property type="entry name" value="YajC"/>
    <property type="match status" value="1"/>
</dbReference>
<dbReference type="PANTHER" id="PTHR33909:SF1">
    <property type="entry name" value="SEC TRANSLOCON ACCESSORY COMPLEX SUBUNIT YAJC"/>
    <property type="match status" value="1"/>
</dbReference>
<evidence type="ECO:0000256" key="4">
    <source>
        <dbReference type="ARBA" id="ARBA00022475"/>
    </source>
</evidence>
<comment type="subcellular location">
    <subcellularLocation>
        <location evidence="1">Cell membrane</location>
        <topology evidence="1">Single-pass membrane protein</topology>
    </subcellularLocation>
</comment>
<gene>
    <name evidence="12" type="ORF">B4915_04050</name>
</gene>
<evidence type="ECO:0000256" key="1">
    <source>
        <dbReference type="ARBA" id="ARBA00004162"/>
    </source>
</evidence>
<keyword evidence="3" id="KW-0813">Transport</keyword>
<feature type="compositionally biased region" description="Basic and acidic residues" evidence="10">
    <location>
        <begin position="132"/>
        <end position="141"/>
    </location>
</feature>
<dbReference type="GO" id="GO:0015031">
    <property type="term" value="P:protein transport"/>
    <property type="evidence" value="ECO:0007669"/>
    <property type="project" value="UniProtKB-KW"/>
</dbReference>
<dbReference type="EMBL" id="MWZD01000013">
    <property type="protein sequence ID" value="PRI12232.1"/>
    <property type="molecule type" value="Genomic_DNA"/>
</dbReference>
<dbReference type="NCBIfam" id="TIGR00739">
    <property type="entry name" value="yajC"/>
    <property type="match status" value="1"/>
</dbReference>
<keyword evidence="6" id="KW-0653">Protein transport</keyword>
<sequence length="149" mass="15989">MLDPIILVMFALMALLIFFMFRNGKKRQQAMQELQSGLRPGAEVMLQSGIYGTVESVDEAENRVVLRSGTTTLVAHRNAVAQIVSPSEAPEEPTADSALAPDDDPAFGERFPSSEGTAADRTELENGTDSDGEPKTDRGEPGDPQAPKA</sequence>
<comment type="similarity">
    <text evidence="2">Belongs to the YajC family.</text>
</comment>
<dbReference type="OrthoDB" id="3267178at2"/>
<evidence type="ECO:0000256" key="5">
    <source>
        <dbReference type="ARBA" id="ARBA00022692"/>
    </source>
</evidence>
<keyword evidence="4" id="KW-1003">Cell membrane</keyword>
<evidence type="ECO:0000256" key="8">
    <source>
        <dbReference type="ARBA" id="ARBA00023010"/>
    </source>
</evidence>
<dbReference type="Proteomes" id="UP000238650">
    <property type="component" value="Unassembled WGS sequence"/>
</dbReference>
<keyword evidence="5 11" id="KW-0812">Transmembrane</keyword>
<feature type="region of interest" description="Disordered" evidence="10">
    <location>
        <begin position="82"/>
        <end position="149"/>
    </location>
</feature>
<evidence type="ECO:0000256" key="11">
    <source>
        <dbReference type="SAM" id="Phobius"/>
    </source>
</evidence>
<keyword evidence="9 11" id="KW-0472">Membrane</keyword>
<protein>
    <submittedName>
        <fullName evidence="12">Preprotein translocase subunit YajC</fullName>
    </submittedName>
</protein>
<comment type="caution">
    <text evidence="12">The sequence shown here is derived from an EMBL/GenBank/DDBJ whole genome shotgun (WGS) entry which is preliminary data.</text>
</comment>
<evidence type="ECO:0000256" key="3">
    <source>
        <dbReference type="ARBA" id="ARBA00022448"/>
    </source>
</evidence>
<keyword evidence="7 11" id="KW-1133">Transmembrane helix</keyword>
<keyword evidence="8" id="KW-0811">Translocation</keyword>
<proteinExistence type="inferred from homology"/>
<dbReference type="AlphaFoldDB" id="A0A2S9QRN4"/>
<reference evidence="12 13" key="1">
    <citation type="journal article" date="2017" name="New Microbes New Infect">
        <title>Genome sequence of 'Leucobacter massiliensis' sp. nov. isolated from human pharynx after travel to the 2014 Hajj.</title>
        <authorList>
            <person name="Leangapichart T."/>
            <person name="Gautret P."/>
            <person name="Nguyen T.T."/>
            <person name="Armstrong N."/>
            <person name="Rolain J.M."/>
        </authorList>
    </citation>
    <scope>NUCLEOTIDE SEQUENCE [LARGE SCALE GENOMIC DNA]</scope>
    <source>
        <strain evidence="12 13">122RC15</strain>
    </source>
</reference>
<dbReference type="RefSeq" id="WP_105804540.1">
    <property type="nucleotide sequence ID" value="NZ_MWZD01000013.1"/>
</dbReference>
<evidence type="ECO:0000256" key="2">
    <source>
        <dbReference type="ARBA" id="ARBA00006742"/>
    </source>
</evidence>
<dbReference type="InterPro" id="IPR003849">
    <property type="entry name" value="Preprotein_translocase_YajC"/>
</dbReference>
<feature type="transmembrane region" description="Helical" evidence="11">
    <location>
        <begin position="6"/>
        <end position="24"/>
    </location>
</feature>
<evidence type="ECO:0000256" key="10">
    <source>
        <dbReference type="SAM" id="MobiDB-lite"/>
    </source>
</evidence>
<keyword evidence="13" id="KW-1185">Reference proteome</keyword>
<name>A0A2S9QRN4_9MICO</name>
<evidence type="ECO:0000313" key="13">
    <source>
        <dbReference type="Proteomes" id="UP000238650"/>
    </source>
</evidence>
<dbReference type="PANTHER" id="PTHR33909">
    <property type="entry name" value="SEC TRANSLOCON ACCESSORY COMPLEX SUBUNIT YAJC"/>
    <property type="match status" value="1"/>
</dbReference>
<evidence type="ECO:0000256" key="7">
    <source>
        <dbReference type="ARBA" id="ARBA00022989"/>
    </source>
</evidence>